<dbReference type="GO" id="GO:0003712">
    <property type="term" value="F:transcription coregulator activity"/>
    <property type="evidence" value="ECO:0007669"/>
    <property type="project" value="InterPro"/>
</dbReference>
<comment type="subcellular location">
    <subcellularLocation>
        <location evidence="1">Nucleus</location>
    </subcellularLocation>
</comment>
<dbReference type="PANTHER" id="PTHR28270">
    <property type="entry name" value="MEDIATOR OF RNA POLYMERASE II TRANSCRIPTION SUBUNIT 19"/>
    <property type="match status" value="1"/>
</dbReference>
<sequence>MASKPIEAGDAYIPCTLREPPDLSPYHLNGTQDMLALFDLMPLYDCAVRPYLRPTLPPDATDADKAAAQAKRVVMPKTYAHYVEDLPGKVRPARKSQSKQQQPALQRELNHILMKPEFTYTPVQPLEKDVLTSAFSVQPTSDPIPGIDLTLLEADEHDSPGARKNKLGLGDRPDAPKKRVVLISKKKRM</sequence>
<evidence type="ECO:0000256" key="4">
    <source>
        <dbReference type="ARBA" id="ARBA00023015"/>
    </source>
</evidence>
<dbReference type="AlphaFoldDB" id="A0A0M8MWT1"/>
<dbReference type="GO" id="GO:0070847">
    <property type="term" value="C:core mediator complex"/>
    <property type="evidence" value="ECO:0007669"/>
    <property type="project" value="TreeGrafter"/>
</dbReference>
<dbReference type="InterPro" id="IPR013942">
    <property type="entry name" value="Mediator_Med19_fun"/>
</dbReference>
<keyword evidence="5" id="KW-0010">Activator</keyword>
<evidence type="ECO:0000313" key="11">
    <source>
        <dbReference type="Proteomes" id="UP000037751"/>
    </source>
</evidence>
<dbReference type="OrthoDB" id="2160599at2759"/>
<organism evidence="10 11">
    <name type="scientific">Malassezia pachydermatis</name>
    <dbReference type="NCBI Taxonomy" id="77020"/>
    <lineage>
        <taxon>Eukaryota</taxon>
        <taxon>Fungi</taxon>
        <taxon>Dikarya</taxon>
        <taxon>Basidiomycota</taxon>
        <taxon>Ustilaginomycotina</taxon>
        <taxon>Malasseziomycetes</taxon>
        <taxon>Malasseziales</taxon>
        <taxon>Malasseziaceae</taxon>
        <taxon>Malassezia</taxon>
    </lineage>
</organism>
<evidence type="ECO:0000313" key="10">
    <source>
        <dbReference type="EMBL" id="KOS15360.1"/>
    </source>
</evidence>
<dbReference type="PANTHER" id="PTHR28270:SF1">
    <property type="entry name" value="MEDIATOR OF RNA POLYMERASE II TRANSCRIPTION SUBUNIT 19"/>
    <property type="match status" value="1"/>
</dbReference>
<keyword evidence="4" id="KW-0805">Transcription regulation</keyword>
<protein>
    <recommendedName>
        <fullName evidence="3">Mediator of RNA polymerase II transcription subunit 19</fullName>
    </recommendedName>
    <alternativeName>
        <fullName evidence="8">Mediator complex subunit 19</fullName>
    </alternativeName>
</protein>
<comment type="similarity">
    <text evidence="2">Belongs to the Mediator complex subunit 19 family.</text>
</comment>
<reference evidence="10 11" key="1">
    <citation type="submission" date="2015-07" db="EMBL/GenBank/DDBJ databases">
        <title>Draft Genome Sequence of Malassezia furfur CBS1878 and Malassezia pachydermatis CBS1879.</title>
        <authorList>
            <person name="Triana S."/>
            <person name="Ohm R."/>
            <person name="Gonzalez A."/>
            <person name="DeCock H."/>
            <person name="Restrepo S."/>
            <person name="Celis A."/>
        </authorList>
    </citation>
    <scope>NUCLEOTIDE SEQUENCE [LARGE SCALE GENOMIC DNA]</scope>
    <source>
        <strain evidence="10 11">CBS 1879</strain>
    </source>
</reference>
<comment type="caution">
    <text evidence="10">The sequence shown here is derived from an EMBL/GenBank/DDBJ whole genome shotgun (WGS) entry which is preliminary data.</text>
</comment>
<evidence type="ECO:0000256" key="1">
    <source>
        <dbReference type="ARBA" id="ARBA00004123"/>
    </source>
</evidence>
<dbReference type="VEuPathDB" id="FungiDB:Malapachy_2455"/>
<evidence type="ECO:0000256" key="7">
    <source>
        <dbReference type="ARBA" id="ARBA00023242"/>
    </source>
</evidence>
<keyword evidence="11" id="KW-1185">Reference proteome</keyword>
<accession>A0A0M8MWT1</accession>
<keyword evidence="7" id="KW-0539">Nucleus</keyword>
<dbReference type="EMBL" id="LGAV01000002">
    <property type="protein sequence ID" value="KOS15360.1"/>
    <property type="molecule type" value="Genomic_DNA"/>
</dbReference>
<dbReference type="Proteomes" id="UP000037751">
    <property type="component" value="Unassembled WGS sequence"/>
</dbReference>
<keyword evidence="6" id="KW-0804">Transcription</keyword>
<feature type="region of interest" description="Disordered" evidence="9">
    <location>
        <begin position="153"/>
        <end position="189"/>
    </location>
</feature>
<gene>
    <name evidence="10" type="ORF">Malapachy_2455</name>
</gene>
<evidence type="ECO:0000256" key="5">
    <source>
        <dbReference type="ARBA" id="ARBA00023159"/>
    </source>
</evidence>
<evidence type="ECO:0000256" key="2">
    <source>
        <dbReference type="ARBA" id="ARBA00009259"/>
    </source>
</evidence>
<dbReference type="RefSeq" id="XP_017992992.1">
    <property type="nucleotide sequence ID" value="XM_018136944.1"/>
</dbReference>
<evidence type="ECO:0000256" key="6">
    <source>
        <dbReference type="ARBA" id="ARBA00023163"/>
    </source>
</evidence>
<dbReference type="GO" id="GO:0016592">
    <property type="term" value="C:mediator complex"/>
    <property type="evidence" value="ECO:0007669"/>
    <property type="project" value="InterPro"/>
</dbReference>
<proteinExistence type="inferred from homology"/>
<evidence type="ECO:0000256" key="8">
    <source>
        <dbReference type="ARBA" id="ARBA00032018"/>
    </source>
</evidence>
<dbReference type="GO" id="GO:0006357">
    <property type="term" value="P:regulation of transcription by RNA polymerase II"/>
    <property type="evidence" value="ECO:0007669"/>
    <property type="project" value="InterPro"/>
</dbReference>
<evidence type="ECO:0000256" key="3">
    <source>
        <dbReference type="ARBA" id="ARBA00019615"/>
    </source>
</evidence>
<evidence type="ECO:0000256" key="9">
    <source>
        <dbReference type="SAM" id="MobiDB-lite"/>
    </source>
</evidence>
<feature type="compositionally biased region" description="Basic residues" evidence="9">
    <location>
        <begin position="178"/>
        <end position="189"/>
    </location>
</feature>
<dbReference type="GeneID" id="28728819"/>
<name>A0A0M8MWT1_9BASI</name>